<evidence type="ECO:0000256" key="4">
    <source>
        <dbReference type="ARBA" id="ARBA00022630"/>
    </source>
</evidence>
<accession>A0A2U1K4H5</accession>
<feature type="binding site" evidence="8">
    <location>
        <position position="267"/>
    </location>
    <ligand>
        <name>Zn(2+)</name>
        <dbReference type="ChEBI" id="CHEBI:29105"/>
    </ligand>
</feature>
<dbReference type="GO" id="GO:0035999">
    <property type="term" value="P:tetrahydrofolate interconversion"/>
    <property type="evidence" value="ECO:0007669"/>
    <property type="project" value="UniProtKB-UniPathway"/>
</dbReference>
<keyword evidence="5 8" id="KW-0808">Transferase</keyword>
<dbReference type="PANTHER" id="PTHR11103">
    <property type="entry name" value="SLR1189 PROTEIN"/>
    <property type="match status" value="1"/>
</dbReference>
<dbReference type="Pfam" id="PF02574">
    <property type="entry name" value="S-methyl_trans"/>
    <property type="match status" value="1"/>
</dbReference>
<dbReference type="InterPro" id="IPR029041">
    <property type="entry name" value="FAD-linked_oxidoreductase-like"/>
</dbReference>
<evidence type="ECO:0000256" key="1">
    <source>
        <dbReference type="ARBA" id="ARBA00001974"/>
    </source>
</evidence>
<dbReference type="GO" id="GO:0032259">
    <property type="term" value="P:methylation"/>
    <property type="evidence" value="ECO:0007669"/>
    <property type="project" value="UniProtKB-KW"/>
</dbReference>
<organism evidence="10 11">
    <name type="scientific">Pueribacillus theae</name>
    <dbReference type="NCBI Taxonomy" id="2171751"/>
    <lineage>
        <taxon>Bacteria</taxon>
        <taxon>Bacillati</taxon>
        <taxon>Bacillota</taxon>
        <taxon>Bacilli</taxon>
        <taxon>Bacillales</taxon>
        <taxon>Bacillaceae</taxon>
        <taxon>Pueribacillus</taxon>
    </lineage>
</organism>
<dbReference type="CDD" id="cd00537">
    <property type="entry name" value="MTHFR"/>
    <property type="match status" value="1"/>
</dbReference>
<name>A0A2U1K4H5_9BACI</name>
<dbReference type="AlphaFoldDB" id="A0A2U1K4H5"/>
<keyword evidence="3 8" id="KW-0489">Methyltransferase</keyword>
<keyword evidence="8" id="KW-0862">Zinc</keyword>
<evidence type="ECO:0000256" key="2">
    <source>
        <dbReference type="ARBA" id="ARBA00004777"/>
    </source>
</evidence>
<protein>
    <submittedName>
        <fullName evidence="10">Bifunctional homocysteine S-methyltransferase/methylenetetrahydrofolate reductase</fullName>
    </submittedName>
</protein>
<keyword evidence="6" id="KW-0274">FAD</keyword>
<dbReference type="UniPathway" id="UPA00193"/>
<dbReference type="InterPro" id="IPR036589">
    <property type="entry name" value="HCY_dom_sf"/>
</dbReference>
<dbReference type="NCBIfam" id="NF006396">
    <property type="entry name" value="PRK08645.1"/>
    <property type="match status" value="1"/>
</dbReference>
<dbReference type="GO" id="GO:0004489">
    <property type="term" value="F:methylenetetrahydrofolate reductase [NAD(P)H] activity"/>
    <property type="evidence" value="ECO:0007669"/>
    <property type="project" value="InterPro"/>
</dbReference>
<dbReference type="InterPro" id="IPR003171">
    <property type="entry name" value="Mehydrof_redctse-like"/>
</dbReference>
<feature type="binding site" evidence="8">
    <location>
        <position position="266"/>
    </location>
    <ligand>
        <name>Zn(2+)</name>
        <dbReference type="ChEBI" id="CHEBI:29105"/>
    </ligand>
</feature>
<proteinExistence type="predicted"/>
<dbReference type="GO" id="GO:0046872">
    <property type="term" value="F:metal ion binding"/>
    <property type="evidence" value="ECO:0007669"/>
    <property type="project" value="UniProtKB-KW"/>
</dbReference>
<comment type="pathway">
    <text evidence="2">One-carbon metabolism; tetrahydrofolate interconversion.</text>
</comment>
<keyword evidence="11" id="KW-1185">Reference proteome</keyword>
<evidence type="ECO:0000256" key="8">
    <source>
        <dbReference type="PROSITE-ProRule" id="PRU00333"/>
    </source>
</evidence>
<evidence type="ECO:0000256" key="7">
    <source>
        <dbReference type="ARBA" id="ARBA00023002"/>
    </source>
</evidence>
<evidence type="ECO:0000313" key="10">
    <source>
        <dbReference type="EMBL" id="PWA12396.1"/>
    </source>
</evidence>
<feature type="domain" description="Hcy-binding" evidence="9">
    <location>
        <begin position="1"/>
        <end position="281"/>
    </location>
</feature>
<dbReference type="Gene3D" id="3.20.20.220">
    <property type="match status" value="1"/>
</dbReference>
<comment type="cofactor">
    <cofactor evidence="8">
        <name>Zn(2+)</name>
        <dbReference type="ChEBI" id="CHEBI:29105"/>
    </cofactor>
</comment>
<feature type="binding site" evidence="8">
    <location>
        <position position="201"/>
    </location>
    <ligand>
        <name>Zn(2+)</name>
        <dbReference type="ChEBI" id="CHEBI:29105"/>
    </ligand>
</feature>
<keyword evidence="7" id="KW-0560">Oxidoreductase</keyword>
<evidence type="ECO:0000256" key="3">
    <source>
        <dbReference type="ARBA" id="ARBA00022603"/>
    </source>
</evidence>
<keyword evidence="8" id="KW-0479">Metal-binding</keyword>
<dbReference type="FunFam" id="3.20.20.220:FF:000007">
    <property type="entry name" value="Bifunctional homocysteine S-methyltransferase/methylenetetrahydrofolate reductase"/>
    <property type="match status" value="1"/>
</dbReference>
<sequence length="613" mass="68063">MSLLEKLKDGLLVGDGAMGTLLYSHGIDHCFEHLNITHEEEIYNIHKAYVEAGANVIQTNTYAANRIKLARYGYENLVKEINQKAVQIARKAAKEETFVVGTIGGISGVQQNAFPSEDIPFAFVEQLNALLTEKLDGFLLETFYDLEELLFVIKLIKEKTNLPIIAQLTLQEISTLQDGTDLNEAFKQLESAGAHVIGLNCRFGPHHLTESLESVQLSENVYLSAYPNASLPDLVDNQFVYKTNPAYFEQAAKQLRNQGVRLIGGCCGTTPEHIEAISRGLDGLKPISKKEVRQRMKVVPIEEKQVKEKPLHEIAKERVSVIVELDSPRKLSTDNYLTGAHALKKAGADAITLADNSLAQPRISNLAMGIRIKQEVNARPLLHVTCRDRNLIGLQSHLLGLHTLGIDQLLAVTGDPTKLGNFPGATSVYDLASYDLIRLIKQMNEGISFSGQSLGQKTNFSIAGAFNPNVRHVDKSVKRLEKKIACGADYFMTQPLFSEEKIIETYEATKHLNAPIYIGIMPLTSSKNAEFLHHEVPGIQLSDQARELMARCGDDKEKAFATSIDLSKSLIDTALQYFNGIYLITPFLRYDLTVPLTEYIYEKAKIQNVTTPV</sequence>
<evidence type="ECO:0000256" key="6">
    <source>
        <dbReference type="ARBA" id="ARBA00022827"/>
    </source>
</evidence>
<dbReference type="SUPFAM" id="SSF82282">
    <property type="entry name" value="Homocysteine S-methyltransferase"/>
    <property type="match status" value="1"/>
</dbReference>
<dbReference type="Proteomes" id="UP000245998">
    <property type="component" value="Unassembled WGS sequence"/>
</dbReference>
<evidence type="ECO:0000256" key="5">
    <source>
        <dbReference type="ARBA" id="ARBA00022679"/>
    </source>
</evidence>
<dbReference type="SUPFAM" id="SSF51730">
    <property type="entry name" value="FAD-linked oxidoreductase"/>
    <property type="match status" value="1"/>
</dbReference>
<evidence type="ECO:0000259" key="9">
    <source>
        <dbReference type="PROSITE" id="PS50970"/>
    </source>
</evidence>
<reference evidence="10 11" key="1">
    <citation type="submission" date="2018-04" db="EMBL/GenBank/DDBJ databases">
        <title>Camelliibacillus theae gen. nov., sp. nov., isolated from Pu'er tea.</title>
        <authorList>
            <person name="Niu L."/>
        </authorList>
    </citation>
    <scope>NUCLEOTIDE SEQUENCE [LARGE SCALE GENOMIC DNA]</scope>
    <source>
        <strain evidence="10 11">T8</strain>
    </source>
</reference>
<dbReference type="GO" id="GO:0008168">
    <property type="term" value="F:methyltransferase activity"/>
    <property type="evidence" value="ECO:0007669"/>
    <property type="project" value="UniProtKB-UniRule"/>
</dbReference>
<dbReference type="GO" id="GO:0006555">
    <property type="term" value="P:methionine metabolic process"/>
    <property type="evidence" value="ECO:0007669"/>
    <property type="project" value="InterPro"/>
</dbReference>
<comment type="cofactor">
    <cofactor evidence="1">
        <name>FAD</name>
        <dbReference type="ChEBI" id="CHEBI:57692"/>
    </cofactor>
</comment>
<dbReference type="RefSeq" id="WP_116554030.1">
    <property type="nucleotide sequence ID" value="NZ_QCZG01000009.1"/>
</dbReference>
<dbReference type="InterPro" id="IPR003726">
    <property type="entry name" value="HCY_dom"/>
</dbReference>
<dbReference type="PROSITE" id="PS50970">
    <property type="entry name" value="HCY"/>
    <property type="match status" value="1"/>
</dbReference>
<comment type="caution">
    <text evidence="10">The sequence shown here is derived from an EMBL/GenBank/DDBJ whole genome shotgun (WGS) entry which is preliminary data.</text>
</comment>
<dbReference type="PANTHER" id="PTHR11103:SF18">
    <property type="entry name" value="SLR1189 PROTEIN"/>
    <property type="match status" value="1"/>
</dbReference>
<evidence type="ECO:0000313" key="11">
    <source>
        <dbReference type="Proteomes" id="UP000245998"/>
    </source>
</evidence>
<dbReference type="EMBL" id="QCZG01000009">
    <property type="protein sequence ID" value="PWA12396.1"/>
    <property type="molecule type" value="Genomic_DNA"/>
</dbReference>
<dbReference type="OrthoDB" id="9803687at2"/>
<dbReference type="Pfam" id="PF02219">
    <property type="entry name" value="MTHFR"/>
    <property type="match status" value="1"/>
</dbReference>
<dbReference type="Gene3D" id="3.20.20.330">
    <property type="entry name" value="Homocysteine-binding-like domain"/>
    <property type="match status" value="1"/>
</dbReference>
<gene>
    <name evidence="10" type="ORF">DCC39_06235</name>
</gene>
<keyword evidence="4" id="KW-0285">Flavoprotein</keyword>